<sequence length="45" mass="4634">MTLSCFDLGERMLSVEEAGAALAELVAGPLPAEPVALDALHGRVL</sequence>
<evidence type="ECO:0000313" key="1">
    <source>
        <dbReference type="EMBL" id="PMR68788.1"/>
    </source>
</evidence>
<reference evidence="1 2" key="1">
    <citation type="submission" date="2018-01" db="EMBL/GenBank/DDBJ databases">
        <title>Halomonas endophytica sp. nov., isolated from storage liquid in the stems of Populus euphratica.</title>
        <authorList>
            <person name="Chen C."/>
        </authorList>
    </citation>
    <scope>NUCLEOTIDE SEQUENCE [LARGE SCALE GENOMIC DNA]</scope>
    <source>
        <strain evidence="1 2">DSM 26881</strain>
    </source>
</reference>
<dbReference type="EMBL" id="PNRE01000060">
    <property type="protein sequence ID" value="PMR68788.1"/>
    <property type="molecule type" value="Genomic_DNA"/>
</dbReference>
<feature type="non-terminal residue" evidence="1">
    <location>
        <position position="45"/>
    </location>
</feature>
<dbReference type="Proteomes" id="UP000235346">
    <property type="component" value="Unassembled WGS sequence"/>
</dbReference>
<protein>
    <submittedName>
        <fullName evidence="1">Molybdopterin molybdenumtransferase MoeA</fullName>
    </submittedName>
</protein>
<name>A0A2N7TKY0_9GAMM</name>
<accession>A0A2N7TKY0</accession>
<evidence type="ECO:0000313" key="2">
    <source>
        <dbReference type="Proteomes" id="UP000235346"/>
    </source>
</evidence>
<keyword evidence="2" id="KW-1185">Reference proteome</keyword>
<keyword evidence="1" id="KW-0808">Transferase</keyword>
<proteinExistence type="predicted"/>
<dbReference type="GO" id="GO:0016740">
    <property type="term" value="F:transferase activity"/>
    <property type="evidence" value="ECO:0007669"/>
    <property type="project" value="UniProtKB-KW"/>
</dbReference>
<organism evidence="1 2">
    <name type="scientific">Halomonas heilongjiangensis</name>
    <dbReference type="NCBI Taxonomy" id="1387883"/>
    <lineage>
        <taxon>Bacteria</taxon>
        <taxon>Pseudomonadati</taxon>
        <taxon>Pseudomonadota</taxon>
        <taxon>Gammaproteobacteria</taxon>
        <taxon>Oceanospirillales</taxon>
        <taxon>Halomonadaceae</taxon>
        <taxon>Halomonas</taxon>
    </lineage>
</organism>
<comment type="caution">
    <text evidence="1">The sequence shown here is derived from an EMBL/GenBank/DDBJ whole genome shotgun (WGS) entry which is preliminary data.</text>
</comment>
<dbReference type="AlphaFoldDB" id="A0A2N7TKY0"/>
<gene>
    <name evidence="1" type="ORF">C1H66_13555</name>
</gene>